<organism evidence="2 3">
    <name type="scientific">Panagrolaimus davidi</name>
    <dbReference type="NCBI Taxonomy" id="227884"/>
    <lineage>
        <taxon>Eukaryota</taxon>
        <taxon>Metazoa</taxon>
        <taxon>Ecdysozoa</taxon>
        <taxon>Nematoda</taxon>
        <taxon>Chromadorea</taxon>
        <taxon>Rhabditida</taxon>
        <taxon>Tylenchina</taxon>
        <taxon>Panagrolaimomorpha</taxon>
        <taxon>Panagrolaimoidea</taxon>
        <taxon>Panagrolaimidae</taxon>
        <taxon>Panagrolaimus</taxon>
    </lineage>
</organism>
<name>A0A914R330_9BILA</name>
<keyword evidence="2" id="KW-1185">Reference proteome</keyword>
<proteinExistence type="predicted"/>
<dbReference type="WBParaSite" id="PDA_v2.g5853.t1">
    <property type="protein sequence ID" value="PDA_v2.g5853.t1"/>
    <property type="gene ID" value="PDA_v2.g5853"/>
</dbReference>
<reference evidence="3" key="1">
    <citation type="submission" date="2022-11" db="UniProtKB">
        <authorList>
            <consortium name="WormBaseParasite"/>
        </authorList>
    </citation>
    <scope>IDENTIFICATION</scope>
</reference>
<feature type="domain" description="PIK-related kinase FAT" evidence="1">
    <location>
        <begin position="14"/>
        <end position="75"/>
    </location>
</feature>
<dbReference type="Proteomes" id="UP000887578">
    <property type="component" value="Unplaced"/>
</dbReference>
<dbReference type="AlphaFoldDB" id="A0A914R330"/>
<accession>A0A914R330</accession>
<evidence type="ECO:0000313" key="3">
    <source>
        <dbReference type="WBParaSite" id="PDA_v2.g5853.t1"/>
    </source>
</evidence>
<sequence>MQYDNADNLDSDFAAKLNKNTVEELSAMSAKSYERAYSAIIMAQHLTELKKLVPERRPRIAVVWSRRLQGISLDVVDQ</sequence>
<protein>
    <submittedName>
        <fullName evidence="3">PIK-related kinase FAT domain-containing protein</fullName>
    </submittedName>
</protein>
<dbReference type="Pfam" id="PF02259">
    <property type="entry name" value="FAT"/>
    <property type="match status" value="1"/>
</dbReference>
<dbReference type="InterPro" id="IPR003151">
    <property type="entry name" value="PIK-rel_kinase_FAT"/>
</dbReference>
<evidence type="ECO:0000313" key="2">
    <source>
        <dbReference type="Proteomes" id="UP000887578"/>
    </source>
</evidence>
<evidence type="ECO:0000259" key="1">
    <source>
        <dbReference type="Pfam" id="PF02259"/>
    </source>
</evidence>